<proteinExistence type="predicted"/>
<protein>
    <submittedName>
        <fullName evidence="1">DUF3018 family protein</fullName>
    </submittedName>
</protein>
<evidence type="ECO:0000313" key="1">
    <source>
        <dbReference type="EMBL" id="NGO50657.1"/>
    </source>
</evidence>
<dbReference type="RefSeq" id="WP_165024545.1">
    <property type="nucleotide sequence ID" value="NZ_JAAKZF010000004.1"/>
</dbReference>
<name>A0A6G4W947_9HYPH</name>
<dbReference type="InterPro" id="IPR021558">
    <property type="entry name" value="MazE-like"/>
</dbReference>
<dbReference type="AlphaFoldDB" id="A0A6G4W947"/>
<organism evidence="1 2">
    <name type="scientific">Allomesorhizobium camelthorni</name>
    <dbReference type="NCBI Taxonomy" id="475069"/>
    <lineage>
        <taxon>Bacteria</taxon>
        <taxon>Pseudomonadati</taxon>
        <taxon>Pseudomonadota</taxon>
        <taxon>Alphaproteobacteria</taxon>
        <taxon>Hyphomicrobiales</taxon>
        <taxon>Phyllobacteriaceae</taxon>
        <taxon>Allomesorhizobium</taxon>
    </lineage>
</organism>
<accession>A0A6G4W947</accession>
<keyword evidence="2" id="KW-1185">Reference proteome</keyword>
<gene>
    <name evidence="1" type="ORF">G6N73_05595</name>
</gene>
<comment type="caution">
    <text evidence="1">The sequence shown here is derived from an EMBL/GenBank/DDBJ whole genome shotgun (WGS) entry which is preliminary data.</text>
</comment>
<dbReference type="EMBL" id="JAAKZF010000004">
    <property type="protein sequence ID" value="NGO50657.1"/>
    <property type="molecule type" value="Genomic_DNA"/>
</dbReference>
<dbReference type="Proteomes" id="UP001642900">
    <property type="component" value="Unassembled WGS sequence"/>
</dbReference>
<sequence length="71" mass="8544">MGRPKELTEEEKKELAAEGYRPVEVWLPDLWSDELWKQIEEDCRQIRESDRRTGMMKTLDAFAEDLWDDLD</sequence>
<dbReference type="Pfam" id="PF11455">
    <property type="entry name" value="MazE-like"/>
    <property type="match status" value="1"/>
</dbReference>
<evidence type="ECO:0000313" key="2">
    <source>
        <dbReference type="Proteomes" id="UP001642900"/>
    </source>
</evidence>
<reference evidence="1 2" key="1">
    <citation type="submission" date="2020-02" db="EMBL/GenBank/DDBJ databases">
        <title>Genome sequence of strain CCNWXJ40-4.</title>
        <authorList>
            <person name="Gao J."/>
            <person name="Sun J."/>
        </authorList>
    </citation>
    <scope>NUCLEOTIDE SEQUENCE [LARGE SCALE GENOMIC DNA]</scope>
    <source>
        <strain evidence="1 2">CCNWXJ 40-4</strain>
    </source>
</reference>